<dbReference type="AlphaFoldDB" id="A0A0K1EJS4"/>
<dbReference type="NCBIfam" id="TIGR02593">
    <property type="entry name" value="CRISPR_cas5"/>
    <property type="match status" value="1"/>
</dbReference>
<dbReference type="STRING" id="52.CMC5_052660"/>
<proteinExistence type="predicted"/>
<dbReference type="Proteomes" id="UP000067626">
    <property type="component" value="Chromosome"/>
</dbReference>
<name>A0A0K1EJS4_CHOCO</name>
<evidence type="ECO:0008006" key="4">
    <source>
        <dbReference type="Google" id="ProtNLM"/>
    </source>
</evidence>
<dbReference type="InterPro" id="IPR021124">
    <property type="entry name" value="CRISPR-assoc_prot_Cas5"/>
</dbReference>
<sequence>MERLWLHVRAPFAAYRPLQAGVYRTSVPTIPYSAALGLLLNLAGIETRDPRPAVTTGMRDDVPRLRLAIGQLVTPGVSTLYQQLHSYPVGNSGKELEARTHGAKFWIVPVRREVLVGLDVVLGAEAEDPAILGRVRRGLRGELDEPRYGLPFAGDNSYLFDCLDVLNAPRPARWYTPILPEESLRRGSCRLPVSIHREDSSRTRTLLCAPTVEALGEPPEEAWIWTPSAPSSPA</sequence>
<organism evidence="2 3">
    <name type="scientific">Chondromyces crocatus</name>
    <dbReference type="NCBI Taxonomy" id="52"/>
    <lineage>
        <taxon>Bacteria</taxon>
        <taxon>Pseudomonadati</taxon>
        <taxon>Myxococcota</taxon>
        <taxon>Polyangia</taxon>
        <taxon>Polyangiales</taxon>
        <taxon>Polyangiaceae</taxon>
        <taxon>Chondromyces</taxon>
    </lineage>
</organism>
<dbReference type="PATRIC" id="fig|52.7.peg.5825"/>
<evidence type="ECO:0000313" key="3">
    <source>
        <dbReference type="Proteomes" id="UP000067626"/>
    </source>
</evidence>
<dbReference type="Pfam" id="PF09704">
    <property type="entry name" value="Cas_Cas5d"/>
    <property type="match status" value="1"/>
</dbReference>
<dbReference type="RefSeq" id="WP_050432931.1">
    <property type="nucleotide sequence ID" value="NZ_CP012159.1"/>
</dbReference>
<accession>A0A0K1EJS4</accession>
<keyword evidence="3" id="KW-1185">Reference proteome</keyword>
<evidence type="ECO:0000256" key="1">
    <source>
        <dbReference type="ARBA" id="ARBA00023118"/>
    </source>
</evidence>
<reference evidence="2 3" key="1">
    <citation type="submission" date="2015-07" db="EMBL/GenBank/DDBJ databases">
        <title>Genome analysis of myxobacterium Chondromyces crocatus Cm c5 reveals a high potential for natural compound synthesis and the genetic basis for the loss of fruiting body formation.</title>
        <authorList>
            <person name="Zaburannyi N."/>
            <person name="Bunk B."/>
            <person name="Maier J."/>
            <person name="Overmann J."/>
            <person name="Mueller R."/>
        </authorList>
    </citation>
    <scope>NUCLEOTIDE SEQUENCE [LARGE SCALE GENOMIC DNA]</scope>
    <source>
        <strain evidence="2 3">Cm c5</strain>
    </source>
</reference>
<keyword evidence="1" id="KW-0051">Antiviral defense</keyword>
<dbReference type="EMBL" id="CP012159">
    <property type="protein sequence ID" value="AKT41105.1"/>
    <property type="molecule type" value="Genomic_DNA"/>
</dbReference>
<protein>
    <recommendedName>
        <fullName evidence="4">CRISPR-associated protein Cas5</fullName>
    </recommendedName>
</protein>
<dbReference type="InterPro" id="IPR013422">
    <property type="entry name" value="CRISPR-assoc_prot_Cas5_N"/>
</dbReference>
<dbReference type="KEGG" id="ccro:CMC5_052660"/>
<dbReference type="GO" id="GO:0051607">
    <property type="term" value="P:defense response to virus"/>
    <property type="evidence" value="ECO:0007669"/>
    <property type="project" value="UniProtKB-KW"/>
</dbReference>
<dbReference type="GO" id="GO:0043571">
    <property type="term" value="P:maintenance of CRISPR repeat elements"/>
    <property type="evidence" value="ECO:0007669"/>
    <property type="project" value="InterPro"/>
</dbReference>
<dbReference type="OrthoDB" id="344955at2"/>
<gene>
    <name evidence="2" type="ORF">CMC5_052660</name>
</gene>
<evidence type="ECO:0000313" key="2">
    <source>
        <dbReference type="EMBL" id="AKT41105.1"/>
    </source>
</evidence>